<organism evidence="5">
    <name type="scientific">Notodromas monacha</name>
    <dbReference type="NCBI Taxonomy" id="399045"/>
    <lineage>
        <taxon>Eukaryota</taxon>
        <taxon>Metazoa</taxon>
        <taxon>Ecdysozoa</taxon>
        <taxon>Arthropoda</taxon>
        <taxon>Crustacea</taxon>
        <taxon>Oligostraca</taxon>
        <taxon>Ostracoda</taxon>
        <taxon>Podocopa</taxon>
        <taxon>Podocopida</taxon>
        <taxon>Cypridocopina</taxon>
        <taxon>Cypridoidea</taxon>
        <taxon>Cyprididae</taxon>
        <taxon>Notodromas</taxon>
    </lineage>
</organism>
<dbReference type="EMBL" id="OA882308">
    <property type="protein sequence ID" value="CAD7274583.1"/>
    <property type="molecule type" value="Genomic_DNA"/>
</dbReference>
<keyword evidence="3" id="KW-0812">Transmembrane</keyword>
<keyword evidence="6" id="KW-1185">Reference proteome</keyword>
<comment type="caution">
    <text evidence="1">Lacks conserved residue(s) required for the propagation of feature annotation.</text>
</comment>
<proteinExistence type="predicted"/>
<dbReference type="SMART" id="SM00181">
    <property type="entry name" value="EGF"/>
    <property type="match status" value="1"/>
</dbReference>
<accession>A0A7R9GB76</accession>
<dbReference type="OrthoDB" id="6233064at2759"/>
<dbReference type="InterPro" id="IPR000742">
    <property type="entry name" value="EGF"/>
</dbReference>
<dbReference type="SUPFAM" id="SSF57196">
    <property type="entry name" value="EGF/Laminin"/>
    <property type="match status" value="1"/>
</dbReference>
<dbReference type="PROSITE" id="PS01186">
    <property type="entry name" value="EGF_2"/>
    <property type="match status" value="1"/>
</dbReference>
<dbReference type="PROSITE" id="PS50026">
    <property type="entry name" value="EGF_3"/>
    <property type="match status" value="1"/>
</dbReference>
<keyword evidence="3" id="KW-0472">Membrane</keyword>
<dbReference type="InterPro" id="IPR043403">
    <property type="entry name" value="Gurken/Spitz"/>
</dbReference>
<dbReference type="Gene3D" id="2.10.25.10">
    <property type="entry name" value="Laminin"/>
    <property type="match status" value="1"/>
</dbReference>
<dbReference type="Proteomes" id="UP000678499">
    <property type="component" value="Unassembled WGS sequence"/>
</dbReference>
<dbReference type="GO" id="GO:0005154">
    <property type="term" value="F:epidermal growth factor receptor binding"/>
    <property type="evidence" value="ECO:0007669"/>
    <property type="project" value="InterPro"/>
</dbReference>
<keyword evidence="1" id="KW-0245">EGF-like domain</keyword>
<keyword evidence="3" id="KW-1133">Transmembrane helix</keyword>
<dbReference type="AlphaFoldDB" id="A0A7R9GB76"/>
<evidence type="ECO:0000259" key="4">
    <source>
        <dbReference type="PROSITE" id="PS50026"/>
    </source>
</evidence>
<protein>
    <recommendedName>
        <fullName evidence="4">EGF-like domain-containing protein</fullName>
    </recommendedName>
</protein>
<feature type="transmembrane region" description="Helical" evidence="3">
    <location>
        <begin position="172"/>
        <end position="194"/>
    </location>
</feature>
<feature type="disulfide bond" evidence="1">
    <location>
        <begin position="111"/>
        <end position="120"/>
    </location>
</feature>
<dbReference type="EMBL" id="CAJPEX010000271">
    <property type="protein sequence ID" value="CAG0914735.1"/>
    <property type="molecule type" value="Genomic_DNA"/>
</dbReference>
<dbReference type="CDD" id="cd00054">
    <property type="entry name" value="EGF_CA"/>
    <property type="match status" value="1"/>
</dbReference>
<evidence type="ECO:0000313" key="6">
    <source>
        <dbReference type="Proteomes" id="UP000678499"/>
    </source>
</evidence>
<gene>
    <name evidence="5" type="ORF">NMOB1V02_LOCUS2411</name>
</gene>
<evidence type="ECO:0000256" key="1">
    <source>
        <dbReference type="PROSITE-ProRule" id="PRU00076"/>
    </source>
</evidence>
<reference evidence="5" key="1">
    <citation type="submission" date="2020-11" db="EMBL/GenBank/DDBJ databases">
        <authorList>
            <person name="Tran Van P."/>
        </authorList>
    </citation>
    <scope>NUCLEOTIDE SEQUENCE</scope>
</reference>
<dbReference type="PROSITE" id="PS00022">
    <property type="entry name" value="EGF_1"/>
    <property type="match status" value="1"/>
</dbReference>
<keyword evidence="1" id="KW-1015">Disulfide bond</keyword>
<feature type="region of interest" description="Disordered" evidence="2">
    <location>
        <begin position="269"/>
        <end position="316"/>
    </location>
</feature>
<feature type="domain" description="EGF-like" evidence="4">
    <location>
        <begin position="77"/>
        <end position="121"/>
    </location>
</feature>
<dbReference type="GO" id="GO:0048018">
    <property type="term" value="F:receptor ligand activity"/>
    <property type="evidence" value="ECO:0007669"/>
    <property type="project" value="InterPro"/>
</dbReference>
<dbReference type="PANTHER" id="PTHR12332">
    <property type="entry name" value="KEREN-RELATED"/>
    <property type="match status" value="1"/>
</dbReference>
<sequence length="316" mass="34883">MKNAAIEEETGWNGGEEASGIVWSGVEYCTGNCRTPDAPGFAISRRKLGNACSSRSTPTPRPATPSATPIRPNVTFQTYACPPAYAAWYCLNGATCFTVKIGESLLYNCECADGYMGQRCEYKDLDGTYLRECFFFFFFLLFFLDDDDDDDAWRDRPMRATREKVTLETASIAGGATVAVIFVVIVCFLCWIYLNRKGSEKKQVGASSSSSSSSCHRRIGIGMGMRGGVDEVDALESGEDASFQPFARYGLPRHKSTFHLIPGTFKYSMHPSHQEMQNGQEDAGPGLHRLRPQPQPQPQPQADKKRVRGESSTLPS</sequence>
<dbReference type="GO" id="GO:0007173">
    <property type="term" value="P:epidermal growth factor receptor signaling pathway"/>
    <property type="evidence" value="ECO:0007669"/>
    <property type="project" value="InterPro"/>
</dbReference>
<evidence type="ECO:0000256" key="3">
    <source>
        <dbReference type="SAM" id="Phobius"/>
    </source>
</evidence>
<evidence type="ECO:0000313" key="5">
    <source>
        <dbReference type="EMBL" id="CAD7274583.1"/>
    </source>
</evidence>
<feature type="transmembrane region" description="Helical" evidence="3">
    <location>
        <begin position="128"/>
        <end position="144"/>
    </location>
</feature>
<evidence type="ECO:0000256" key="2">
    <source>
        <dbReference type="SAM" id="MobiDB-lite"/>
    </source>
</evidence>
<name>A0A7R9GB76_9CRUS</name>
<dbReference type="PANTHER" id="PTHR12332:SF1">
    <property type="entry name" value="KEREN-RELATED"/>
    <property type="match status" value="1"/>
</dbReference>